<proteinExistence type="predicted"/>
<dbReference type="AlphaFoldDB" id="A0A9D2DD88"/>
<reference evidence="1" key="2">
    <citation type="submission" date="2021-04" db="EMBL/GenBank/DDBJ databases">
        <authorList>
            <person name="Gilroy R."/>
        </authorList>
    </citation>
    <scope>NUCLEOTIDE SEQUENCE</scope>
    <source>
        <strain evidence="1">ChiHjej11B10-19426</strain>
    </source>
</reference>
<dbReference type="Proteomes" id="UP000824014">
    <property type="component" value="Unassembled WGS sequence"/>
</dbReference>
<organism evidence="1 2">
    <name type="scientific">Candidatus Tidjanibacter faecipullorum</name>
    <dbReference type="NCBI Taxonomy" id="2838766"/>
    <lineage>
        <taxon>Bacteria</taxon>
        <taxon>Pseudomonadati</taxon>
        <taxon>Bacteroidota</taxon>
        <taxon>Bacteroidia</taxon>
        <taxon>Bacteroidales</taxon>
        <taxon>Rikenellaceae</taxon>
        <taxon>Tidjanibacter</taxon>
    </lineage>
</organism>
<evidence type="ECO:0000313" key="2">
    <source>
        <dbReference type="Proteomes" id="UP000824014"/>
    </source>
</evidence>
<sequence length="256" mass="29285">MILLAGAVVRAGDNLPAQTAFATERATHTTFMSSPQDDDYAQLRRLDAVWKDRARYFNIAYVFQTLTFTDLNNLKWKSDFGLALSSGKTYYLHKKPLAGMMKFGIDWTMCDLNYAKYSDPAWTHRTPGDNSDEDDLLNIALGLHQADIAMQVGPSFTINPVDHLKVGLYFHYVPTFSMVILDDELGYNYVSFFDAGLSVAYRFIAIGFDYRWGNARYNNLSINDVNEDMDSMGDLFSSFSRKLRTNSFRLYVSFRF</sequence>
<reference evidence="1" key="1">
    <citation type="journal article" date="2021" name="PeerJ">
        <title>Extensive microbial diversity within the chicken gut microbiome revealed by metagenomics and culture.</title>
        <authorList>
            <person name="Gilroy R."/>
            <person name="Ravi A."/>
            <person name="Getino M."/>
            <person name="Pursley I."/>
            <person name="Horton D.L."/>
            <person name="Alikhan N.F."/>
            <person name="Baker D."/>
            <person name="Gharbi K."/>
            <person name="Hall N."/>
            <person name="Watson M."/>
            <person name="Adriaenssens E.M."/>
            <person name="Foster-Nyarko E."/>
            <person name="Jarju S."/>
            <person name="Secka A."/>
            <person name="Antonio M."/>
            <person name="Oren A."/>
            <person name="Chaudhuri R.R."/>
            <person name="La Ragione R."/>
            <person name="Hildebrand F."/>
            <person name="Pallen M.J."/>
        </authorList>
    </citation>
    <scope>NUCLEOTIDE SEQUENCE</scope>
    <source>
        <strain evidence="1">ChiHjej11B10-19426</strain>
    </source>
</reference>
<comment type="caution">
    <text evidence="1">The sequence shown here is derived from an EMBL/GenBank/DDBJ whole genome shotgun (WGS) entry which is preliminary data.</text>
</comment>
<accession>A0A9D2DD88</accession>
<name>A0A9D2DD88_9BACT</name>
<evidence type="ECO:0000313" key="1">
    <source>
        <dbReference type="EMBL" id="HIZ14945.1"/>
    </source>
</evidence>
<protein>
    <submittedName>
        <fullName evidence="1">Uncharacterized protein</fullName>
    </submittedName>
</protein>
<gene>
    <name evidence="1" type="ORF">H9816_03410</name>
</gene>
<dbReference type="EMBL" id="DXCC01000009">
    <property type="protein sequence ID" value="HIZ14945.1"/>
    <property type="molecule type" value="Genomic_DNA"/>
</dbReference>